<evidence type="ECO:0000259" key="8">
    <source>
        <dbReference type="Pfam" id="PF01618"/>
    </source>
</evidence>
<keyword evidence="9" id="KW-0966">Cell projection</keyword>
<dbReference type="RefSeq" id="WP_380595332.1">
    <property type="nucleotide sequence ID" value="NZ_JBHSDU010000002.1"/>
</dbReference>
<evidence type="ECO:0000313" key="9">
    <source>
        <dbReference type="EMBL" id="MFC4308272.1"/>
    </source>
</evidence>
<feature type="transmembrane region" description="Helical" evidence="7">
    <location>
        <begin position="181"/>
        <end position="201"/>
    </location>
</feature>
<keyword evidence="9" id="KW-0969">Cilium</keyword>
<dbReference type="Pfam" id="PF01618">
    <property type="entry name" value="MotA_ExbB"/>
    <property type="match status" value="1"/>
</dbReference>
<dbReference type="InterPro" id="IPR002898">
    <property type="entry name" value="MotA_ExbB_proton_chnl"/>
</dbReference>
<keyword evidence="6" id="KW-0813">Transport</keyword>
<dbReference type="PANTHER" id="PTHR30433:SF3">
    <property type="entry name" value="MOTILITY PROTEIN A"/>
    <property type="match status" value="1"/>
</dbReference>
<proteinExistence type="inferred from homology"/>
<comment type="caution">
    <text evidence="9">The sequence shown here is derived from an EMBL/GenBank/DDBJ whole genome shotgun (WGS) entry which is preliminary data.</text>
</comment>
<comment type="subcellular location">
    <subcellularLocation>
        <location evidence="1">Cell membrane</location>
        <topology evidence="1">Multi-pass membrane protein</topology>
    </subcellularLocation>
    <subcellularLocation>
        <location evidence="6">Membrane</location>
        <topology evidence="6">Multi-pass membrane protein</topology>
    </subcellularLocation>
</comment>
<name>A0ABV8SL78_9GAMM</name>
<feature type="transmembrane region" description="Helical" evidence="7">
    <location>
        <begin position="151"/>
        <end position="169"/>
    </location>
</feature>
<accession>A0ABV8SL78</accession>
<evidence type="ECO:0000256" key="2">
    <source>
        <dbReference type="ARBA" id="ARBA00022475"/>
    </source>
</evidence>
<organism evidence="9 10">
    <name type="scientific">Steroidobacter flavus</name>
    <dbReference type="NCBI Taxonomy" id="1842136"/>
    <lineage>
        <taxon>Bacteria</taxon>
        <taxon>Pseudomonadati</taxon>
        <taxon>Pseudomonadota</taxon>
        <taxon>Gammaproteobacteria</taxon>
        <taxon>Steroidobacterales</taxon>
        <taxon>Steroidobacteraceae</taxon>
        <taxon>Steroidobacter</taxon>
    </lineage>
</organism>
<protein>
    <submittedName>
        <fullName evidence="9">Flagellar motor protein</fullName>
    </submittedName>
</protein>
<dbReference type="PANTHER" id="PTHR30433">
    <property type="entry name" value="CHEMOTAXIS PROTEIN MOTA"/>
    <property type="match status" value="1"/>
</dbReference>
<evidence type="ECO:0000256" key="3">
    <source>
        <dbReference type="ARBA" id="ARBA00022692"/>
    </source>
</evidence>
<keyword evidence="10" id="KW-1185">Reference proteome</keyword>
<evidence type="ECO:0000256" key="5">
    <source>
        <dbReference type="ARBA" id="ARBA00023136"/>
    </source>
</evidence>
<evidence type="ECO:0000256" key="4">
    <source>
        <dbReference type="ARBA" id="ARBA00022989"/>
    </source>
</evidence>
<evidence type="ECO:0000256" key="6">
    <source>
        <dbReference type="RuleBase" id="RU004057"/>
    </source>
</evidence>
<keyword evidence="6" id="KW-0653">Protein transport</keyword>
<keyword evidence="2" id="KW-1003">Cell membrane</keyword>
<evidence type="ECO:0000313" key="10">
    <source>
        <dbReference type="Proteomes" id="UP001595904"/>
    </source>
</evidence>
<sequence>MDILSLIGLVLAACAILIGAVLKGAGIHSLLSGAAFMIVVVGTIAAICIQTPLHVMKRALSILPWVFNPPTTERDTMIKKMVEWSNTARKQGLLGLESLIERERDEFVRKGLQLVVDGSEPEIIRSVMEVDLHTREQADTRAAKVFEGMGIYAPTLGIIGAVLGLMAVMQNLADPAKLGHGIAAAFVATIYGIGFANLFFLPVASKLKVSIQGLSQTREMVIEGMISIAQGENPRSIEAKLQGYLH</sequence>
<evidence type="ECO:0000256" key="7">
    <source>
        <dbReference type="SAM" id="Phobius"/>
    </source>
</evidence>
<keyword evidence="3 7" id="KW-0812">Transmembrane</keyword>
<reference evidence="10" key="1">
    <citation type="journal article" date="2019" name="Int. J. Syst. Evol. Microbiol.">
        <title>The Global Catalogue of Microorganisms (GCM) 10K type strain sequencing project: providing services to taxonomists for standard genome sequencing and annotation.</title>
        <authorList>
            <consortium name="The Broad Institute Genomics Platform"/>
            <consortium name="The Broad Institute Genome Sequencing Center for Infectious Disease"/>
            <person name="Wu L."/>
            <person name="Ma J."/>
        </authorList>
    </citation>
    <scope>NUCLEOTIDE SEQUENCE [LARGE SCALE GENOMIC DNA]</scope>
    <source>
        <strain evidence="10">CGMCC 1.10759</strain>
    </source>
</reference>
<keyword evidence="5 7" id="KW-0472">Membrane</keyword>
<comment type="similarity">
    <text evidence="6">Belongs to the exbB/tolQ family.</text>
</comment>
<dbReference type="Proteomes" id="UP001595904">
    <property type="component" value="Unassembled WGS sequence"/>
</dbReference>
<dbReference type="InterPro" id="IPR047055">
    <property type="entry name" value="MotA-like"/>
</dbReference>
<feature type="domain" description="MotA/TolQ/ExbB proton channel" evidence="8">
    <location>
        <begin position="102"/>
        <end position="220"/>
    </location>
</feature>
<gene>
    <name evidence="9" type="ORF">ACFPN2_04185</name>
</gene>
<keyword evidence="9" id="KW-0282">Flagellum</keyword>
<dbReference type="EMBL" id="JBHSDU010000002">
    <property type="protein sequence ID" value="MFC4308272.1"/>
    <property type="molecule type" value="Genomic_DNA"/>
</dbReference>
<dbReference type="NCBIfam" id="NF006583">
    <property type="entry name" value="PRK09109.1"/>
    <property type="match status" value="1"/>
</dbReference>
<feature type="transmembrane region" description="Helical" evidence="7">
    <location>
        <begin position="29"/>
        <end position="49"/>
    </location>
</feature>
<keyword evidence="4 7" id="KW-1133">Transmembrane helix</keyword>
<evidence type="ECO:0000256" key="1">
    <source>
        <dbReference type="ARBA" id="ARBA00004651"/>
    </source>
</evidence>